<dbReference type="EMBL" id="MNUE01000011">
    <property type="protein sequence ID" value="OJD36503.1"/>
    <property type="molecule type" value="Genomic_DNA"/>
</dbReference>
<proteinExistence type="predicted"/>
<dbReference type="AlphaFoldDB" id="A0A1J9S7N6"/>
<protein>
    <submittedName>
        <fullName evidence="2">Uncharacterized protein</fullName>
    </submittedName>
</protein>
<feature type="coiled-coil region" evidence="1">
    <location>
        <begin position="127"/>
        <end position="154"/>
    </location>
</feature>
<dbReference type="Proteomes" id="UP000183809">
    <property type="component" value="Unassembled WGS sequence"/>
</dbReference>
<keyword evidence="3" id="KW-1185">Reference proteome</keyword>
<organism evidence="2 3">
    <name type="scientific">Diplodia corticola</name>
    <dbReference type="NCBI Taxonomy" id="236234"/>
    <lineage>
        <taxon>Eukaryota</taxon>
        <taxon>Fungi</taxon>
        <taxon>Dikarya</taxon>
        <taxon>Ascomycota</taxon>
        <taxon>Pezizomycotina</taxon>
        <taxon>Dothideomycetes</taxon>
        <taxon>Dothideomycetes incertae sedis</taxon>
        <taxon>Botryosphaeriales</taxon>
        <taxon>Botryosphaeriaceae</taxon>
        <taxon>Diplodia</taxon>
    </lineage>
</organism>
<accession>A0A1J9S7N6</accession>
<name>A0A1J9S7N6_9PEZI</name>
<reference evidence="2 3" key="1">
    <citation type="submission" date="2016-10" db="EMBL/GenBank/DDBJ databases">
        <title>Proteomics and genomics reveal pathogen-plant mechanisms compatible with a hemibiotrophic lifestyle of Diplodia corticola.</title>
        <authorList>
            <person name="Fernandes I."/>
            <person name="De Jonge R."/>
            <person name="Van De Peer Y."/>
            <person name="Devreese B."/>
            <person name="Alves A."/>
            <person name="Esteves A.C."/>
        </authorList>
    </citation>
    <scope>NUCLEOTIDE SEQUENCE [LARGE SCALE GENOMIC DNA]</scope>
    <source>
        <strain evidence="2 3">CBS 112549</strain>
    </source>
</reference>
<keyword evidence="1" id="KW-0175">Coiled coil</keyword>
<gene>
    <name evidence="2" type="ORF">BKCO1_11000170</name>
</gene>
<comment type="caution">
    <text evidence="2">The sequence shown here is derived from an EMBL/GenBank/DDBJ whole genome shotgun (WGS) entry which is preliminary data.</text>
</comment>
<evidence type="ECO:0000313" key="3">
    <source>
        <dbReference type="Proteomes" id="UP000183809"/>
    </source>
</evidence>
<sequence>MTENASQDTIPERAASMRGIIFGLSCIADMVKWHRKIDDGLLRESHFWTAFDNLGRVATKSTPIPEVQDRWEESGYGEKPCSGFYRNYDIPAIFVCGQEAATRLKAGTIGGFEDGNEAAPKLADSKVRFLNKRIEDLATEKWSLEQQMEWLKEKNRRLRSMLESYELGNE</sequence>
<evidence type="ECO:0000313" key="2">
    <source>
        <dbReference type="EMBL" id="OJD36503.1"/>
    </source>
</evidence>
<dbReference type="GeneID" id="31010615"/>
<dbReference type="RefSeq" id="XP_020132763.1">
    <property type="nucleotide sequence ID" value="XM_020270356.1"/>
</dbReference>
<evidence type="ECO:0000256" key="1">
    <source>
        <dbReference type="SAM" id="Coils"/>
    </source>
</evidence>